<evidence type="ECO:0000313" key="6">
    <source>
        <dbReference type="Proteomes" id="UP000198356"/>
    </source>
</evidence>
<dbReference type="InterPro" id="IPR013783">
    <property type="entry name" value="Ig-like_fold"/>
</dbReference>
<keyword evidence="1" id="KW-0472">Membrane</keyword>
<name>A0A239MNH5_9BACT</name>
<feature type="domain" description="MBG" evidence="4">
    <location>
        <begin position="1071"/>
        <end position="1149"/>
    </location>
</feature>
<keyword evidence="2" id="KW-0732">Signal</keyword>
<feature type="chain" id="PRO_5011969449" evidence="2">
    <location>
        <begin position="23"/>
        <end position="1414"/>
    </location>
</feature>
<organism evidence="5 6">
    <name type="scientific">Granulicella rosea</name>
    <dbReference type="NCBI Taxonomy" id="474952"/>
    <lineage>
        <taxon>Bacteria</taxon>
        <taxon>Pseudomonadati</taxon>
        <taxon>Acidobacteriota</taxon>
        <taxon>Terriglobia</taxon>
        <taxon>Terriglobales</taxon>
        <taxon>Acidobacteriaceae</taxon>
        <taxon>Granulicella</taxon>
    </lineage>
</organism>
<keyword evidence="1" id="KW-1133">Transmembrane helix</keyword>
<dbReference type="Proteomes" id="UP000198356">
    <property type="component" value="Unassembled WGS sequence"/>
</dbReference>
<dbReference type="InterPro" id="IPR050952">
    <property type="entry name" value="TRIM-NHL_E3_ligases"/>
</dbReference>
<dbReference type="Gene3D" id="2.60.40.10">
    <property type="entry name" value="Immunoglobulins"/>
    <property type="match status" value="1"/>
</dbReference>
<keyword evidence="6" id="KW-1185">Reference proteome</keyword>
<dbReference type="Gene3D" id="2.120.10.30">
    <property type="entry name" value="TolB, C-terminal domain"/>
    <property type="match status" value="4"/>
</dbReference>
<gene>
    <name evidence="5" type="ORF">SAMN05421770_11814</name>
</gene>
<evidence type="ECO:0000313" key="5">
    <source>
        <dbReference type="EMBL" id="SNT44215.1"/>
    </source>
</evidence>
<proteinExistence type="predicted"/>
<dbReference type="Gene3D" id="3.30.160.710">
    <property type="match status" value="1"/>
</dbReference>
<accession>A0A239MNH5</accession>
<evidence type="ECO:0000259" key="3">
    <source>
        <dbReference type="Pfam" id="PF16640"/>
    </source>
</evidence>
<protein>
    <submittedName>
        <fullName evidence="5">Ig-like domain (Group 3)</fullName>
    </submittedName>
</protein>
<evidence type="ECO:0000256" key="2">
    <source>
        <dbReference type="SAM" id="SignalP"/>
    </source>
</evidence>
<feature type="domain" description="Bacterial Ig-like" evidence="3">
    <location>
        <begin position="980"/>
        <end position="1066"/>
    </location>
</feature>
<feature type="domain" description="Bacterial Ig-like" evidence="3">
    <location>
        <begin position="1160"/>
        <end position="1245"/>
    </location>
</feature>
<evidence type="ECO:0000256" key="1">
    <source>
        <dbReference type="SAM" id="Phobius"/>
    </source>
</evidence>
<dbReference type="InterPro" id="IPR041286">
    <property type="entry name" value="MBG_2"/>
</dbReference>
<feature type="transmembrane region" description="Helical" evidence="1">
    <location>
        <begin position="1360"/>
        <end position="1382"/>
    </location>
</feature>
<dbReference type="InterPro" id="IPR011042">
    <property type="entry name" value="6-blade_b-propeller_TolB-like"/>
</dbReference>
<dbReference type="SUPFAM" id="SSF63829">
    <property type="entry name" value="Calcium-dependent phosphotriesterase"/>
    <property type="match status" value="4"/>
</dbReference>
<keyword evidence="1" id="KW-0812">Transmembrane</keyword>
<dbReference type="OrthoDB" id="111726at2"/>
<dbReference type="PANTHER" id="PTHR24104:SF25">
    <property type="entry name" value="PROTEIN LIN-41"/>
    <property type="match status" value="1"/>
</dbReference>
<evidence type="ECO:0000259" key="4">
    <source>
        <dbReference type="Pfam" id="PF18676"/>
    </source>
</evidence>
<dbReference type="EMBL" id="FZOU01000018">
    <property type="protein sequence ID" value="SNT44215.1"/>
    <property type="molecule type" value="Genomic_DNA"/>
</dbReference>
<dbReference type="Pfam" id="PF16640">
    <property type="entry name" value="Big_3_5"/>
    <property type="match status" value="2"/>
</dbReference>
<dbReference type="PANTHER" id="PTHR24104">
    <property type="entry name" value="E3 UBIQUITIN-PROTEIN LIGASE NHLRC1-RELATED"/>
    <property type="match status" value="1"/>
</dbReference>
<sequence>MQRIPGFSLLALLVLSYPMLHAQTTPPVAVPDPVATVAAGTGTAGATTCATGIPATSGVSYGDGCAPATAGLAAPQGVSVDRLGNLYIADYTDRLVRVVYAGGTQLAAAITAANSGYAISATRSAPAPAPVVGNIYTIAGLGTTPAALTATNASGGYYCANYAATGQPVGLNSLGDGCPAASAPIGARAVQPDSDGNLFFVDYTDSRVRVFCVNCAATTNAAQLIALENPGVTPVNGAMYTVAGYAGGYRDAAIGFGSATAATVSVALLRSPTSISVSASDDLYIGDQGNNAVRLLYNGGASALALLTAEGVTPVKGYVYTIAGAGCVSAAIGKTGSVTTANSCLTTTPTDSVLANASGVNTPWSVYLDPNQNLFIGDGGNGRVRVIYGGVANPLTLTGSLTTGDIYTFAGTGSSTANGITPAQLALSATATAAEGIAGDGSGNLFIVDYNRAVIYEVYASTGTLTAIVGSTPATTLAAGAYCNGLAAGPTMTNAFGDGCPATQSRLTAPRGDVAVDTAGNLYFGDSTNSVVQRYSYAAPFAATTTGGASAAQMVAFTFNSASSATVPSTTTAEFSLTGTSTCALAAVSGATCAANVAFNPTHPGLRTGAVTLGAAVGSEMLSGNGLGAALNVDPATTVSLGTTLQPAGVAIDNAGLILVSDLASKSLIRYAGATPTTLATGFTAPSGVAVDGAGNLFVADSTANTVREIPISGASAFTLVSGLNAPHGLAFDMNGNLLIANTGANSVVTVSPNGVLATATVSFTGLSGPQAVAADGFGNLYVADTGNARVLRLTPAGVQTVVATVASNGLAVDAAGDLFLFSGAALNEYPAGSATPVAVASGLATPRAVALDAKGNIAIADSGKPGVLTLNRAVASYTFTASPASTAFTLTSSGNAAFVPASPFLTNSDTTHFTVAAATTGGCSGTLAVGTICNLNATFSSATAGTFTDNVGFSGNATNAPGLTLTGTNTAESTSTTFTVSATSATYGASLTFTATVKGAATTPTTGTVAFLNGTTTLGTASVGAGGIASAAIVPPAGALSITAVFTPAGINYAASASTAQAVTIAKAVLTVTAANVSRQFGTANPSFTYTINGFVNGDTQASATTGAPTETSAATATSPQGSYPITIAAGTLAAGNYSFTLVNGTLTVTPATPAITLAASTTSTYAGTPVVLSVTLSSSVGTPTGTVNFLSGTSSLGTATVSNGAASLTTSALALGVDAVTAVYSGDTAFSPVTSAAISITVAAAFGVSASATALTFPHNYQEAQSFFTVNPGGRTDTLSFACTGLPAKIGCTFTPSTLGLAGLSGPQSVTLLVSNSGASAVLEEPPAGPASRRPVFAGLFVASLLLAARRRKMLPRLLMFALAAGLISGALSGCGSSVANTQQAVGTYPFNVTVSSGSTALQTIPFTLTVQ</sequence>
<dbReference type="GO" id="GO:0008270">
    <property type="term" value="F:zinc ion binding"/>
    <property type="evidence" value="ECO:0007669"/>
    <property type="project" value="UniProtKB-KW"/>
</dbReference>
<dbReference type="RefSeq" id="WP_142988479.1">
    <property type="nucleotide sequence ID" value="NZ_FZOU01000018.1"/>
</dbReference>
<reference evidence="5 6" key="1">
    <citation type="submission" date="2017-06" db="EMBL/GenBank/DDBJ databases">
        <authorList>
            <person name="Kim H.J."/>
            <person name="Triplett B.A."/>
        </authorList>
    </citation>
    <scope>NUCLEOTIDE SEQUENCE [LARGE SCALE GENOMIC DNA]</scope>
    <source>
        <strain evidence="5 6">DSM 18704</strain>
    </source>
</reference>
<dbReference type="InterPro" id="IPR032109">
    <property type="entry name" value="Big_3_5"/>
</dbReference>
<dbReference type="Pfam" id="PF18676">
    <property type="entry name" value="MBG_2"/>
    <property type="match status" value="1"/>
</dbReference>
<feature type="signal peptide" evidence="2">
    <location>
        <begin position="1"/>
        <end position="22"/>
    </location>
</feature>